<feature type="compositionally biased region" description="Low complexity" evidence="1">
    <location>
        <begin position="137"/>
        <end position="186"/>
    </location>
</feature>
<feature type="compositionally biased region" description="Pro residues" evidence="1">
    <location>
        <begin position="79"/>
        <end position="88"/>
    </location>
</feature>
<evidence type="ECO:0008006" key="4">
    <source>
        <dbReference type="Google" id="ProtNLM"/>
    </source>
</evidence>
<feature type="compositionally biased region" description="Basic and acidic residues" evidence="1">
    <location>
        <begin position="615"/>
        <end position="625"/>
    </location>
</feature>
<feature type="compositionally biased region" description="Pro residues" evidence="1">
    <location>
        <begin position="962"/>
        <end position="975"/>
    </location>
</feature>
<feature type="compositionally biased region" description="Pro residues" evidence="1">
    <location>
        <begin position="380"/>
        <end position="389"/>
    </location>
</feature>
<dbReference type="RefSeq" id="XP_018269120.1">
    <property type="nucleotide sequence ID" value="XM_018417779.1"/>
</dbReference>
<feature type="compositionally biased region" description="Basic and acidic residues" evidence="1">
    <location>
        <begin position="10"/>
        <end position="20"/>
    </location>
</feature>
<feature type="region of interest" description="Disordered" evidence="1">
    <location>
        <begin position="957"/>
        <end position="1067"/>
    </location>
</feature>
<dbReference type="GeneID" id="28978227"/>
<feature type="compositionally biased region" description="Low complexity" evidence="1">
    <location>
        <begin position="1013"/>
        <end position="1022"/>
    </location>
</feature>
<accession>A0A0P9EIE1</accession>
<feature type="region of interest" description="Disordered" evidence="1">
    <location>
        <begin position="1"/>
        <end position="98"/>
    </location>
</feature>
<dbReference type="STRING" id="578459.A0A0P9EIE1"/>
<feature type="compositionally biased region" description="Polar residues" evidence="1">
    <location>
        <begin position="856"/>
        <end position="870"/>
    </location>
</feature>
<evidence type="ECO:0000256" key="1">
    <source>
        <dbReference type="SAM" id="MobiDB-lite"/>
    </source>
</evidence>
<feature type="compositionally biased region" description="Basic and acidic residues" evidence="1">
    <location>
        <begin position="344"/>
        <end position="368"/>
    </location>
</feature>
<feature type="region of interest" description="Disordered" evidence="1">
    <location>
        <begin position="575"/>
        <end position="625"/>
    </location>
</feature>
<feature type="compositionally biased region" description="Low complexity" evidence="1">
    <location>
        <begin position="399"/>
        <end position="421"/>
    </location>
</feature>
<evidence type="ECO:0000313" key="2">
    <source>
        <dbReference type="EMBL" id="KPV73071.1"/>
    </source>
</evidence>
<dbReference type="EMBL" id="KQ474084">
    <property type="protein sequence ID" value="KPV73071.1"/>
    <property type="molecule type" value="Genomic_DNA"/>
</dbReference>
<dbReference type="AlphaFoldDB" id="A0A0P9EIE1"/>
<protein>
    <recommendedName>
        <fullName evidence="4">PH domain-containing protein</fullName>
    </recommendedName>
</protein>
<evidence type="ECO:0000313" key="3">
    <source>
        <dbReference type="Proteomes" id="UP000053890"/>
    </source>
</evidence>
<feature type="region of interest" description="Disordered" evidence="1">
    <location>
        <begin position="137"/>
        <end position="318"/>
    </location>
</feature>
<feature type="region of interest" description="Disordered" evidence="1">
    <location>
        <begin position="336"/>
        <end position="556"/>
    </location>
</feature>
<feature type="compositionally biased region" description="Low complexity" evidence="1">
    <location>
        <begin position="482"/>
        <end position="507"/>
    </location>
</feature>
<gene>
    <name evidence="2" type="ORF">RHOBADRAFT_55304</name>
</gene>
<feature type="compositionally biased region" description="Basic and acidic residues" evidence="1">
    <location>
        <begin position="1048"/>
        <end position="1067"/>
    </location>
</feature>
<keyword evidence="3" id="KW-1185">Reference proteome</keyword>
<dbReference type="Proteomes" id="UP000053890">
    <property type="component" value="Unassembled WGS sequence"/>
</dbReference>
<feature type="compositionally biased region" description="Low complexity" evidence="1">
    <location>
        <begin position="258"/>
        <end position="302"/>
    </location>
</feature>
<feature type="region of interest" description="Disordered" evidence="1">
    <location>
        <begin position="849"/>
        <end position="881"/>
    </location>
</feature>
<feature type="region of interest" description="Disordered" evidence="1">
    <location>
        <begin position="782"/>
        <end position="801"/>
    </location>
</feature>
<reference evidence="2 3" key="1">
    <citation type="journal article" date="2015" name="Front. Microbiol.">
        <title>Genome sequence of the plant growth promoting endophytic yeast Rhodotorula graminis WP1.</title>
        <authorList>
            <person name="Firrincieli A."/>
            <person name="Otillar R."/>
            <person name="Salamov A."/>
            <person name="Schmutz J."/>
            <person name="Khan Z."/>
            <person name="Redman R.S."/>
            <person name="Fleck N.D."/>
            <person name="Lindquist E."/>
            <person name="Grigoriev I.V."/>
            <person name="Doty S.L."/>
        </authorList>
    </citation>
    <scope>NUCLEOTIDE SEQUENCE [LARGE SCALE GENOMIC DNA]</scope>
    <source>
        <strain evidence="2 3">WP1</strain>
    </source>
</reference>
<sequence>MGDSPTLGRTDTRAWIKEEQESPVVPARLWHGACGRRRGQEGQGHDGAALPPNPQTHSPLARRTRSPPRSLDSTRADSSPPPPPPAHAPSPRLDASVGLGLGLPVELDELLEAGEAFAGLGAASSMSVIHRTLSASTASTTSRSSSSHPSSPRSGPHAGSAPTLGGAGPGTRARGARRSASTAATSVHGFEGDEGGFEKARSPAAASMPRTPSLAGSSPAGGDEVQLGLVPSGAAAQADFPSATHSSSPSAEAPIGRPSSARRPSTSSSTTTSPPASSSPSRSSPPSHTAHPSPSPRSSSTSPVPPAEHWHASWAPPADVDDEEQLVLGLLPILHPGAGLLEPEPAHEGATEQRELVWSESSEREWAFECRSVLGQAHGPPKPDTPAPAHPFSAPGVALRRTPTPPSSTSRSPSTSSLLAPPLEPPKHTKRTSVLSTLASPFAGLARSRSTGGGGSAAGTGLAPPHDGERASTYRLSVIGEASSSAHSGGSSSSSSAASLAPTSSGSSRRRLRRTSLSSSSGASQSQSQSRSGAEATVTETGSQVRYASAEAARDELDRMGGKAAKVLGLSVAAPAPADVRGEQEQEGRAAGGPSAAAVERPRSVRSSRSGGGDQEERGLSRWPARRDDIKPFELLSADMYKLGSPLTSRFRSGARTHFRPRFVALTASPHPPSPSPSSSPSYHLRAFVSRHPSERETYRLHLSPSSVVCVPSAAELPSRLKDGRAFAIKVTGHQEPTGDEGTTQAHAEGDSAWVLGLDDEGVFCEWLERLKGVVRDLRKRAERRRTSSSQGGHDDGAPFDLDITQRAADDEASLKSGDSGLGSLVLSAQGWQFELNQDDVDLRSRRPSAGRIEAASSSWSSRTHTTGSQPDDGASSRSGRRSLDDYLSAQYNAPATTSAAAGSSFLDADSSGDDSLVDDVAPSAARLASSLEARSKLSERAVEHSSLPPRGLVHLHAHLAPPRPPPSSALPPLPLEHGDSLSPSHLDSFRRQFRTSTTSLPSSRHARPDRTSYLSSHSSDSLPPPTPPPRSKLPALPPVPPSPDLAQLERELGRRAPSRTRSEHRA</sequence>
<feature type="compositionally biased region" description="Pro residues" evidence="1">
    <location>
        <begin position="1023"/>
        <end position="1044"/>
    </location>
</feature>
<name>A0A0P9EIE1_RHOGW</name>
<organism evidence="2 3">
    <name type="scientific">Rhodotorula graminis (strain WP1)</name>
    <dbReference type="NCBI Taxonomy" id="578459"/>
    <lineage>
        <taxon>Eukaryota</taxon>
        <taxon>Fungi</taxon>
        <taxon>Dikarya</taxon>
        <taxon>Basidiomycota</taxon>
        <taxon>Pucciniomycotina</taxon>
        <taxon>Microbotryomycetes</taxon>
        <taxon>Sporidiobolales</taxon>
        <taxon>Sporidiobolaceae</taxon>
        <taxon>Rhodotorula</taxon>
    </lineage>
</organism>
<dbReference type="OrthoDB" id="10675048at2759"/>
<feature type="compositionally biased region" description="Low complexity" evidence="1">
    <location>
        <begin position="515"/>
        <end position="534"/>
    </location>
</feature>
<proteinExistence type="predicted"/>